<name>A0AAE9YVY1_9GAMM</name>
<protein>
    <recommendedName>
        <fullName evidence="4">Peptidase S1 domain-containing protein</fullName>
    </recommendedName>
</protein>
<dbReference type="RefSeq" id="WP_152646607.1">
    <property type="nucleotide sequence ID" value="NZ_CP059735.1"/>
</dbReference>
<keyword evidence="3" id="KW-1185">Reference proteome</keyword>
<feature type="chain" id="PRO_5041925582" description="Peptidase S1 domain-containing protein" evidence="1">
    <location>
        <begin position="43"/>
        <end position="450"/>
    </location>
</feature>
<gene>
    <name evidence="2" type="ORF">SG35_013500</name>
</gene>
<organism evidence="2 3">
    <name type="scientific">Thalassomonas actiniarum</name>
    <dbReference type="NCBI Taxonomy" id="485447"/>
    <lineage>
        <taxon>Bacteria</taxon>
        <taxon>Pseudomonadati</taxon>
        <taxon>Pseudomonadota</taxon>
        <taxon>Gammaproteobacteria</taxon>
        <taxon>Alteromonadales</taxon>
        <taxon>Colwelliaceae</taxon>
        <taxon>Thalassomonas</taxon>
    </lineage>
</organism>
<dbReference type="KEGG" id="tact:SG35_013500"/>
<dbReference type="EMBL" id="CP059735">
    <property type="protein sequence ID" value="WDE01537.1"/>
    <property type="molecule type" value="Genomic_DNA"/>
</dbReference>
<dbReference type="Proteomes" id="UP000032568">
    <property type="component" value="Chromosome"/>
</dbReference>
<dbReference type="InterPro" id="IPR009003">
    <property type="entry name" value="Peptidase_S1_PA"/>
</dbReference>
<evidence type="ECO:0000256" key="1">
    <source>
        <dbReference type="SAM" id="SignalP"/>
    </source>
</evidence>
<evidence type="ECO:0000313" key="3">
    <source>
        <dbReference type="Proteomes" id="UP000032568"/>
    </source>
</evidence>
<feature type="signal peptide" evidence="1">
    <location>
        <begin position="1"/>
        <end position="42"/>
    </location>
</feature>
<reference evidence="2 3" key="2">
    <citation type="journal article" date="2022" name="Mar. Drugs">
        <title>Bioassay-Guided Fractionation Leads to the Detection of Cholic Acid Generated by the Rare Thalassomonas sp.</title>
        <authorList>
            <person name="Pheiffer F."/>
            <person name="Schneider Y.K."/>
            <person name="Hansen E.H."/>
            <person name="Andersen J.H."/>
            <person name="Isaksson J."/>
            <person name="Busche T."/>
            <person name="R C."/>
            <person name="Kalinowski J."/>
            <person name="Zyl L.V."/>
            <person name="Trindade M."/>
        </authorList>
    </citation>
    <scope>NUCLEOTIDE SEQUENCE [LARGE SCALE GENOMIC DNA]</scope>
    <source>
        <strain evidence="2 3">A5K-106</strain>
    </source>
</reference>
<reference evidence="2 3" key="1">
    <citation type="journal article" date="2015" name="Genome Announc.">
        <title>Draft Genome Sequences of Marine Isolates of Thalassomonas viridans and Thalassomonas actiniarum.</title>
        <authorList>
            <person name="Olonade I."/>
            <person name="van Zyl L.J."/>
            <person name="Trindade M."/>
        </authorList>
    </citation>
    <scope>NUCLEOTIDE SEQUENCE [LARGE SCALE GENOMIC DNA]</scope>
    <source>
        <strain evidence="2 3">A5K-106</strain>
    </source>
</reference>
<evidence type="ECO:0008006" key="4">
    <source>
        <dbReference type="Google" id="ProtNLM"/>
    </source>
</evidence>
<proteinExistence type="predicted"/>
<dbReference type="AlphaFoldDB" id="A0AAE9YVY1"/>
<dbReference type="SUPFAM" id="SSF50494">
    <property type="entry name" value="Trypsin-like serine proteases"/>
    <property type="match status" value="1"/>
</dbReference>
<sequence length="450" mass="49735">MMKDFNLLTLKTIKKQHRHSPGGKLIPLSLALLLATPLSVTAGEEHSYGHADDHSHEQVYQTQEQTVYEDVQILAEQSGLLVADVEKAIAFQTKFSELAQTINEQFPDKISGLWVEPVPKTQGHMRFKGKMPKEVRALLRKNRLSDKIRVQENDKLSLAEQLKRVNILSRSLLDLGYKNAITAFNQKTQMIDSTVQTSKQKAKPDKKAIIAQVHKQLQLQQSKAQQEDGLIMDARALSFSEQDLNLKVVSGDAPMINFEHSRGGNWLRDDGFRECTSGWAVSGGSGDGIITAAHCSGLNQFEEPGVPLYSMTWRNQHLGPLGDTEYHTTTHIEPAEFYASSGQIREVNNWRWTWSMPGSSVCRYGRSSNIRTCNHTVLNIGVTVNQNGTLVGSMVTATNHSGIGGDSGGGWSWGNTAWGIHSGSIWSGTTSVFTPIFEGMTSVGTFIKVQ</sequence>
<dbReference type="InterPro" id="IPR043504">
    <property type="entry name" value="Peptidase_S1_PA_chymotrypsin"/>
</dbReference>
<evidence type="ECO:0000313" key="2">
    <source>
        <dbReference type="EMBL" id="WDE01537.1"/>
    </source>
</evidence>
<accession>A0AAE9YVY1</accession>
<dbReference type="Gene3D" id="2.40.10.10">
    <property type="entry name" value="Trypsin-like serine proteases"/>
    <property type="match status" value="2"/>
</dbReference>
<keyword evidence="1" id="KW-0732">Signal</keyword>